<comment type="similarity">
    <text evidence="1 4">Belongs to the DNA polymerase type-Y family.</text>
</comment>
<dbReference type="GO" id="GO:0006261">
    <property type="term" value="P:DNA-templated DNA replication"/>
    <property type="evidence" value="ECO:0007669"/>
    <property type="project" value="UniProtKB-UniRule"/>
</dbReference>
<proteinExistence type="inferred from homology"/>
<dbReference type="InterPro" id="IPR001126">
    <property type="entry name" value="UmuC"/>
</dbReference>
<comment type="subunit">
    <text evidence="4">Monomer.</text>
</comment>
<dbReference type="EMBL" id="AXCZ01000119">
    <property type="protein sequence ID" value="KGM11285.1"/>
    <property type="molecule type" value="Genomic_DNA"/>
</dbReference>
<evidence type="ECO:0000256" key="1">
    <source>
        <dbReference type="ARBA" id="ARBA00010945"/>
    </source>
</evidence>
<comment type="caution">
    <text evidence="6">The sequence shown here is derived from an EMBL/GenBank/DDBJ whole genome shotgun (WGS) entry which is preliminary data.</text>
</comment>
<comment type="cofactor">
    <cofactor evidence="4">
        <name>Mg(2+)</name>
        <dbReference type="ChEBI" id="CHEBI:18420"/>
    </cofactor>
    <text evidence="4">Binds 2 magnesium ions per subunit.</text>
</comment>
<keyword evidence="4" id="KW-0808">Transferase</keyword>
<dbReference type="EC" id="2.7.7.7" evidence="4"/>
<dbReference type="GO" id="GO:0000287">
    <property type="term" value="F:magnesium ion binding"/>
    <property type="evidence" value="ECO:0007669"/>
    <property type="project" value="UniProtKB-UniRule"/>
</dbReference>
<evidence type="ECO:0000313" key="6">
    <source>
        <dbReference type="EMBL" id="KGM11285.1"/>
    </source>
</evidence>
<dbReference type="AlphaFoldDB" id="A0A0A0BTL8"/>
<evidence type="ECO:0000259" key="5">
    <source>
        <dbReference type="PROSITE" id="PS50173"/>
    </source>
</evidence>
<reference evidence="6 7" key="1">
    <citation type="submission" date="2013-08" db="EMBL/GenBank/DDBJ databases">
        <title>Genome sequencing of Cellulomonas bogoriensis 69B4.</title>
        <authorList>
            <person name="Chen F."/>
            <person name="Li Y."/>
            <person name="Wang G."/>
        </authorList>
    </citation>
    <scope>NUCLEOTIDE SEQUENCE [LARGE SCALE GENOMIC DNA]</scope>
    <source>
        <strain evidence="6 7">69B4</strain>
    </source>
</reference>
<keyword evidence="4" id="KW-0234">DNA repair</keyword>
<keyword evidence="4" id="KW-0479">Metal-binding</keyword>
<feature type="active site" evidence="4">
    <location>
        <position position="120"/>
    </location>
</feature>
<dbReference type="InterPro" id="IPR050116">
    <property type="entry name" value="DNA_polymerase-Y"/>
</dbReference>
<comment type="function">
    <text evidence="2 4">Poorly processive, error-prone DNA polymerase involved in untargeted mutagenesis. Copies undamaged DNA at stalled replication forks, which arise in vivo from mismatched or misaligned primer ends. These misaligned primers can be extended by PolIV. Exhibits no 3'-5' exonuclease (proofreading) activity. May be involved in translesional synthesis, in conjunction with the beta clamp from PolIII.</text>
</comment>
<dbReference type="InterPro" id="IPR017961">
    <property type="entry name" value="DNA_pol_Y-fam_little_finger"/>
</dbReference>
<keyword evidence="7" id="KW-1185">Reference proteome</keyword>
<dbReference type="GO" id="GO:0005829">
    <property type="term" value="C:cytosol"/>
    <property type="evidence" value="ECO:0007669"/>
    <property type="project" value="TreeGrafter"/>
</dbReference>
<dbReference type="HAMAP" id="MF_01113">
    <property type="entry name" value="DNApol_IV"/>
    <property type="match status" value="1"/>
</dbReference>
<dbReference type="GO" id="GO:0009432">
    <property type="term" value="P:SOS response"/>
    <property type="evidence" value="ECO:0007669"/>
    <property type="project" value="TreeGrafter"/>
</dbReference>
<gene>
    <name evidence="4" type="primary">dinB</name>
    <name evidence="6" type="ORF">N869_03220</name>
</gene>
<feature type="domain" description="UmuC" evidence="5">
    <location>
        <begin position="22"/>
        <end position="201"/>
    </location>
</feature>
<dbReference type="NCBIfam" id="NF002677">
    <property type="entry name" value="PRK02406.1"/>
    <property type="match status" value="1"/>
</dbReference>
<dbReference type="RefSeq" id="WP_035061346.1">
    <property type="nucleotide sequence ID" value="NZ_AXCZ01000119.1"/>
</dbReference>
<dbReference type="GO" id="GO:0042276">
    <property type="term" value="P:error-prone translesion synthesis"/>
    <property type="evidence" value="ECO:0007669"/>
    <property type="project" value="TreeGrafter"/>
</dbReference>
<dbReference type="GO" id="GO:0006281">
    <property type="term" value="P:DNA repair"/>
    <property type="evidence" value="ECO:0007669"/>
    <property type="project" value="UniProtKB-UniRule"/>
</dbReference>
<comment type="catalytic activity">
    <reaction evidence="3 4">
        <text>DNA(n) + a 2'-deoxyribonucleoside 5'-triphosphate = DNA(n+1) + diphosphate</text>
        <dbReference type="Rhea" id="RHEA:22508"/>
        <dbReference type="Rhea" id="RHEA-COMP:17339"/>
        <dbReference type="Rhea" id="RHEA-COMP:17340"/>
        <dbReference type="ChEBI" id="CHEBI:33019"/>
        <dbReference type="ChEBI" id="CHEBI:61560"/>
        <dbReference type="ChEBI" id="CHEBI:173112"/>
        <dbReference type="EC" id="2.7.7.7"/>
    </reaction>
</comment>
<protein>
    <recommendedName>
        <fullName evidence="4">DNA polymerase IV</fullName>
        <shortName evidence="4">Pol IV</shortName>
        <ecNumber evidence="4">2.7.7.7</ecNumber>
    </recommendedName>
</protein>
<dbReference type="Proteomes" id="UP000054314">
    <property type="component" value="Unassembled WGS sequence"/>
</dbReference>
<comment type="subcellular location">
    <subcellularLocation>
        <location evidence="4">Cytoplasm</location>
    </subcellularLocation>
</comment>
<dbReference type="Gene3D" id="3.30.1490.100">
    <property type="entry name" value="DNA polymerase, Y-family, little finger domain"/>
    <property type="match status" value="1"/>
</dbReference>
<name>A0A0A0BTL8_9CELL</name>
<keyword evidence="4" id="KW-0963">Cytoplasm</keyword>
<dbReference type="SUPFAM" id="SSF56672">
    <property type="entry name" value="DNA/RNA polymerases"/>
    <property type="match status" value="1"/>
</dbReference>
<feature type="binding site" evidence="4">
    <location>
        <position position="26"/>
    </location>
    <ligand>
        <name>Mg(2+)</name>
        <dbReference type="ChEBI" id="CHEBI:18420"/>
    </ligand>
</feature>
<dbReference type="CDD" id="cd03586">
    <property type="entry name" value="PolY_Pol_IV_kappa"/>
    <property type="match status" value="1"/>
</dbReference>
<feature type="binding site" evidence="4">
    <location>
        <position position="119"/>
    </location>
    <ligand>
        <name>Mg(2+)</name>
        <dbReference type="ChEBI" id="CHEBI:18420"/>
    </ligand>
</feature>
<keyword evidence="4" id="KW-0515">Mutator protein</keyword>
<keyword evidence="4" id="KW-0548">Nucleotidyltransferase</keyword>
<keyword evidence="4" id="KW-0227">DNA damage</keyword>
<dbReference type="Gene3D" id="1.10.150.20">
    <property type="entry name" value="5' to 3' exonuclease, C-terminal subdomain"/>
    <property type="match status" value="1"/>
</dbReference>
<dbReference type="GO" id="GO:0003684">
    <property type="term" value="F:damaged DNA binding"/>
    <property type="evidence" value="ECO:0007669"/>
    <property type="project" value="InterPro"/>
</dbReference>
<keyword evidence="4" id="KW-0235">DNA replication</keyword>
<dbReference type="NCBIfam" id="NF003015">
    <property type="entry name" value="PRK03858.1"/>
    <property type="match status" value="1"/>
</dbReference>
<dbReference type="Gene3D" id="3.40.1170.60">
    <property type="match status" value="1"/>
</dbReference>
<evidence type="ECO:0000256" key="2">
    <source>
        <dbReference type="ARBA" id="ARBA00025589"/>
    </source>
</evidence>
<dbReference type="InterPro" id="IPR043502">
    <property type="entry name" value="DNA/RNA_pol_sf"/>
</dbReference>
<dbReference type="InterPro" id="IPR022880">
    <property type="entry name" value="DNApol_IV"/>
</dbReference>
<dbReference type="Pfam" id="PF11799">
    <property type="entry name" value="IMS_C"/>
    <property type="match status" value="1"/>
</dbReference>
<evidence type="ECO:0000256" key="3">
    <source>
        <dbReference type="ARBA" id="ARBA00049244"/>
    </source>
</evidence>
<dbReference type="PANTHER" id="PTHR11076:SF33">
    <property type="entry name" value="DNA POLYMERASE KAPPA"/>
    <property type="match status" value="1"/>
</dbReference>
<dbReference type="SUPFAM" id="SSF100879">
    <property type="entry name" value="Lesion bypass DNA polymerase (Y-family), little finger domain"/>
    <property type="match status" value="1"/>
</dbReference>
<evidence type="ECO:0000256" key="4">
    <source>
        <dbReference type="HAMAP-Rule" id="MF_01113"/>
    </source>
</evidence>
<accession>A0A0A0BTL8</accession>
<dbReference type="Pfam" id="PF00817">
    <property type="entry name" value="IMS"/>
    <property type="match status" value="1"/>
</dbReference>
<dbReference type="PROSITE" id="PS50173">
    <property type="entry name" value="UMUC"/>
    <property type="match status" value="1"/>
</dbReference>
<dbReference type="InterPro" id="IPR036775">
    <property type="entry name" value="DNA_pol_Y-fam_lit_finger_sf"/>
</dbReference>
<dbReference type="Gene3D" id="3.30.70.270">
    <property type="match status" value="1"/>
</dbReference>
<feature type="site" description="Substrate discrimination" evidence="4">
    <location>
        <position position="31"/>
    </location>
</feature>
<evidence type="ECO:0000313" key="7">
    <source>
        <dbReference type="Proteomes" id="UP000054314"/>
    </source>
</evidence>
<dbReference type="PANTHER" id="PTHR11076">
    <property type="entry name" value="DNA REPAIR POLYMERASE UMUC / TRANSFERASE FAMILY MEMBER"/>
    <property type="match status" value="1"/>
</dbReference>
<organism evidence="6 7">
    <name type="scientific">Cellulomonas bogoriensis 69B4 = DSM 16987</name>
    <dbReference type="NCBI Taxonomy" id="1386082"/>
    <lineage>
        <taxon>Bacteria</taxon>
        <taxon>Bacillati</taxon>
        <taxon>Actinomycetota</taxon>
        <taxon>Actinomycetes</taxon>
        <taxon>Micrococcales</taxon>
        <taxon>Cellulomonadaceae</taxon>
        <taxon>Cellulomonas</taxon>
    </lineage>
</organism>
<keyword evidence="4" id="KW-0238">DNA-binding</keyword>
<keyword evidence="4" id="KW-0460">Magnesium</keyword>
<dbReference type="InterPro" id="IPR043128">
    <property type="entry name" value="Rev_trsase/Diguanyl_cyclase"/>
</dbReference>
<keyword evidence="4" id="KW-0239">DNA-directed DNA polymerase</keyword>
<sequence>MSRRSGSTPRRDWGGDDSGCSILHVDMDAFFASVELVRRPELRGRPVVVGGDGRSVVLAATYEARAFGVHSAMPMARARRLCPRAVVLPPDQQAYREASTAVMALLAEITPQVEQVSVDEAFLDVGAARRSLGAPVVVAQMIRRQVREALGLPCSVGVASTKFVAKLASGMAKPDGLLVVPEAATVPFLHDLPVEDLWGVGERTRAALARWGIRTVAELARTDVAVVRRAVGNATGDHLHALAWGVDPRPVVPGRVEKSVGAEVTLERDSADPAELDRLLVRLSDRCAARLRARGVVAGTVSVKVRTAGFRTTTRSRRLGAPTDLGAEIRAVARSLLGSVDLAGERVRLVGVRAEHLEQADARPMTLEESAGEGNASARRAEQVMDQVRVKFGAGSLGPASVVGRTRAFPTTAEGERDLS</sequence>
<dbReference type="GO" id="GO:0003887">
    <property type="term" value="F:DNA-directed DNA polymerase activity"/>
    <property type="evidence" value="ECO:0007669"/>
    <property type="project" value="UniProtKB-UniRule"/>
</dbReference>